<evidence type="ECO:0000313" key="2">
    <source>
        <dbReference type="Proteomes" id="UP000002215"/>
    </source>
</evidence>
<protein>
    <submittedName>
        <fullName evidence="1">Uncharacterized protein</fullName>
    </submittedName>
</protein>
<dbReference type="KEGG" id="cpi:Cpin_6651"/>
<dbReference type="EMBL" id="CP001699">
    <property type="protein sequence ID" value="ACU64055.1"/>
    <property type="molecule type" value="Genomic_DNA"/>
</dbReference>
<organism evidence="1 2">
    <name type="scientific">Chitinophaga pinensis (strain ATCC 43595 / DSM 2588 / LMG 13176 / NBRC 15968 / NCIMB 11800 / UQM 2034)</name>
    <dbReference type="NCBI Taxonomy" id="485918"/>
    <lineage>
        <taxon>Bacteria</taxon>
        <taxon>Pseudomonadati</taxon>
        <taxon>Bacteroidota</taxon>
        <taxon>Chitinophagia</taxon>
        <taxon>Chitinophagales</taxon>
        <taxon>Chitinophagaceae</taxon>
        <taxon>Chitinophaga</taxon>
    </lineage>
</organism>
<evidence type="ECO:0000313" key="1">
    <source>
        <dbReference type="EMBL" id="ACU64055.1"/>
    </source>
</evidence>
<reference evidence="1 2" key="2">
    <citation type="journal article" date="2010" name="Stand. Genomic Sci.">
        <title>Complete genome sequence of Chitinophaga pinensis type strain (UQM 2034).</title>
        <authorList>
            <person name="Glavina Del Rio T."/>
            <person name="Abt B."/>
            <person name="Spring S."/>
            <person name="Lapidus A."/>
            <person name="Nolan M."/>
            <person name="Tice H."/>
            <person name="Copeland A."/>
            <person name="Cheng J.F."/>
            <person name="Chen F."/>
            <person name="Bruce D."/>
            <person name="Goodwin L."/>
            <person name="Pitluck S."/>
            <person name="Ivanova N."/>
            <person name="Mavromatis K."/>
            <person name="Mikhailova N."/>
            <person name="Pati A."/>
            <person name="Chen A."/>
            <person name="Palaniappan K."/>
            <person name="Land M."/>
            <person name="Hauser L."/>
            <person name="Chang Y.J."/>
            <person name="Jeffries C.D."/>
            <person name="Chain P."/>
            <person name="Saunders E."/>
            <person name="Detter J.C."/>
            <person name="Brettin T."/>
            <person name="Rohde M."/>
            <person name="Goker M."/>
            <person name="Bristow J."/>
            <person name="Eisen J.A."/>
            <person name="Markowitz V."/>
            <person name="Hugenholtz P."/>
            <person name="Kyrpides N.C."/>
            <person name="Klenk H.P."/>
            <person name="Lucas S."/>
        </authorList>
    </citation>
    <scope>NUCLEOTIDE SEQUENCE [LARGE SCALE GENOMIC DNA]</scope>
    <source>
        <strain evidence="2">ATCC 43595 / DSM 2588 / LMG 13176 / NBRC 15968 / NCIMB 11800 / UQM 2034</strain>
    </source>
</reference>
<name>A0A979H151_CHIPD</name>
<gene>
    <name evidence="1" type="ordered locus">Cpin_6651</name>
</gene>
<proteinExistence type="predicted"/>
<sequence length="155" mass="17897">MSFFKRFFNKKKTLIQCPRCLGKGHVDADDIKRLGRELTWRPGSCAYCNAKGEVAADIIDKINPGEAYLVNNLSEKERLALIEGHPEARERMKRFKINVDRFIQDIVTLHFVRKLDSRQIAELFLESAEGLSAEDYAQEEKDLIAYIEKVIARHN</sequence>
<dbReference type="AlphaFoldDB" id="A0A979H151"/>
<reference evidence="2" key="1">
    <citation type="submission" date="2009-08" db="EMBL/GenBank/DDBJ databases">
        <title>The complete genome of Chitinophaga pinensis DSM 2588.</title>
        <authorList>
            <consortium name="US DOE Joint Genome Institute (JGI-PGF)"/>
            <person name="Lucas S."/>
            <person name="Copeland A."/>
            <person name="Lapidus A."/>
            <person name="Glavina del Rio T."/>
            <person name="Dalin E."/>
            <person name="Tice H."/>
            <person name="Bruce D."/>
            <person name="Goodwin L."/>
            <person name="Pitluck S."/>
            <person name="Kyrpides N."/>
            <person name="Mavromatis K."/>
            <person name="Ivanova N."/>
            <person name="Mikhailova N."/>
            <person name="Sims D."/>
            <person name="Meinche L."/>
            <person name="Brettin T."/>
            <person name="Detter J.C."/>
            <person name="Han C."/>
            <person name="Larimer F."/>
            <person name="Land M."/>
            <person name="Hauser L."/>
            <person name="Markowitz V."/>
            <person name="Cheng J.-F."/>
            <person name="Hugenholtz P."/>
            <person name="Woyke T."/>
            <person name="Wu D."/>
            <person name="Spring S."/>
            <person name="Klenk H.-P."/>
            <person name="Eisen J.A."/>
        </authorList>
    </citation>
    <scope>NUCLEOTIDE SEQUENCE [LARGE SCALE GENOMIC DNA]</scope>
    <source>
        <strain evidence="2">ATCC 43595 / DSM 2588 / LMG 13176 / NBRC 15968 / NCIMB 11800 / UQM 2034</strain>
    </source>
</reference>
<dbReference type="RefSeq" id="WP_012794218.1">
    <property type="nucleotide sequence ID" value="NC_013132.1"/>
</dbReference>
<accession>A0A979H151</accession>
<dbReference type="OrthoDB" id="671759at2"/>
<dbReference type="Proteomes" id="UP000002215">
    <property type="component" value="Chromosome"/>
</dbReference>